<sequence>METPLDNLQPPARTDDSELGYAPRYRQSAESSDDVDEPLAYKMQYNSVYNLTNELAGGTIYSSGCVVDAHAASQASNDLNSALDPAVAFIAPGSGTMQPVGSDNSDDEDSLNRIAGYTRSASLSARTAVETAAAIAARTAALSERLSFRARAESEQQVPHTQISTGLTACPQTTSVATNSSNLNAGTATSSTASIAATDAFLAAENSPSSNVKQEGPAGEDPAAALFQGTVPPVQAWHLAQQASMGLPQAPPVPDPHQSLPVCEVLVNHADFEAASSSGIGYIMSTGFLTSQRPQLPARSPKLLSDNLGAFGVAGSVGEGPFVEHGSGSYLAAGDGTQLQQLVMPPDKVEPYVRNPMLPSAQTNALVGTVPGAPSVLHEEWAPASTSSDVPSAPPTWRKSDLRSFEDVSLDLATGSAAGPCAWQAHSSRQSGTGSEIGTVELPLDAPEVVATVEHPVFDDPDVLPHDHTVPHLKSEPLTVPAAAAGTQLAISNADQLLDGYRIAAAAGLVSPELASLLGLAPPPAEDATAAGGRQNLLLGEEGERGSLLKADGVDDLISKGGPGAVGAELAAGLVPQPEPLASMGSGLQVTKVVEGGPGAAVPAVAVRKLSSAAVVQHDTAGDPFDAADTDDEAAGFMVKPSQIASGVPASGLGSADMRPRYSQEREFVVPRTTAVAQELPYAMQPDPHAGVEAQISPQTVGTPAAAVAAAAAGIGLTMVGGVAVAAAAAADQRAVAVVRGQQQPWHGPANGAISVSGPPRGVIMPAGQAGPQPMQQQQQPQFFPPPPYVRPPAPGGPCSQPGLTLPTSIHSSASPTTALEPHQPPHQPPQGPQLHPTGPPPHPAVPGFGFGPQANFPAGRGAPGAPLPSASAANSVAPGAPPLLAPHGGAPWPQGGPGSGPYGPGLIPRPGLPLRPLMQPQPQPGVPHGATRQGIHPPPGQGLGPVRMVFPQGQPGPGLGPGVRPPFNGGTMAPQPVGPVGTPRPPLAPGAAGPRPPHAAVLPPPKPSPYPGLLYTEGRDTLGRPVVVLNTAMLPAKAKKNDVLQHLLQELQPVVQGDYVIVVLSLAMGVKASSVSSTWALGAYRSLAKPYRKNVKHIVLVQPTAWARTLLALAQPFVSKKAAHKVKKVDNLVQISDATGGEVKLESLGGRFIREIQYGLGAPPLAGLVPTPGPGVSQRPPVPGPMVPPPRGAMPPGHPAPLYQGPPGPYIPSAPRPMPPGSSIATPVYGPGGPGPATAGRTQGPPPPRPQFPPSMSGPGGVGGGPQLGRGNELGAAVPPPGPR</sequence>
<feature type="region of interest" description="Disordered" evidence="1">
    <location>
        <begin position="1171"/>
        <end position="1285"/>
    </location>
</feature>
<feature type="region of interest" description="Disordered" evidence="1">
    <location>
        <begin position="1"/>
        <end position="36"/>
    </location>
</feature>
<accession>A0A8J4DFX3</accession>
<feature type="compositionally biased region" description="Pro residues" evidence="1">
    <location>
        <begin position="983"/>
        <end position="1006"/>
    </location>
</feature>
<dbReference type="PROSITE" id="PS50191">
    <property type="entry name" value="CRAL_TRIO"/>
    <property type="match status" value="1"/>
</dbReference>
<dbReference type="EMBL" id="BNCQ01000005">
    <property type="protein sequence ID" value="GIL98435.1"/>
    <property type="molecule type" value="Genomic_DNA"/>
</dbReference>
<name>A0A8J4DFX3_9CHLO</name>
<gene>
    <name evidence="3" type="ORF">Vretimale_3815</name>
</gene>
<feature type="compositionally biased region" description="Low complexity" evidence="1">
    <location>
        <begin position="858"/>
        <end position="879"/>
    </location>
</feature>
<dbReference type="InterPro" id="IPR036865">
    <property type="entry name" value="CRAL-TRIO_dom_sf"/>
</dbReference>
<feature type="compositionally biased region" description="Pro residues" evidence="1">
    <location>
        <begin position="823"/>
        <end position="845"/>
    </location>
</feature>
<comment type="caution">
    <text evidence="3">The sequence shown here is derived from an EMBL/GenBank/DDBJ whole genome shotgun (WGS) entry which is preliminary data.</text>
</comment>
<reference evidence="3" key="1">
    <citation type="journal article" date="2021" name="Proc. Natl. Acad. Sci. U.S.A.">
        <title>Three genomes in the algal genus Volvox reveal the fate of a haploid sex-determining region after a transition to homothallism.</title>
        <authorList>
            <person name="Yamamoto K."/>
            <person name="Hamaji T."/>
            <person name="Kawai-Toyooka H."/>
            <person name="Matsuzaki R."/>
            <person name="Takahashi F."/>
            <person name="Nishimura Y."/>
            <person name="Kawachi M."/>
            <person name="Noguchi H."/>
            <person name="Minakuchi Y."/>
            <person name="Umen J.G."/>
            <person name="Toyoda A."/>
            <person name="Nozaki H."/>
        </authorList>
    </citation>
    <scope>NUCLEOTIDE SEQUENCE</scope>
    <source>
        <strain evidence="3">NIES-3785</strain>
    </source>
</reference>
<feature type="compositionally biased region" description="Low complexity" evidence="1">
    <location>
        <begin position="766"/>
        <end position="782"/>
    </location>
</feature>
<feature type="compositionally biased region" description="Gly residues" evidence="1">
    <location>
        <begin position="1259"/>
        <end position="1269"/>
    </location>
</feature>
<feature type="compositionally biased region" description="Pro residues" evidence="1">
    <location>
        <begin position="783"/>
        <end position="796"/>
    </location>
</feature>
<feature type="compositionally biased region" description="Pro residues" evidence="1">
    <location>
        <begin position="1245"/>
        <end position="1254"/>
    </location>
</feature>
<dbReference type="Gene3D" id="3.40.525.10">
    <property type="entry name" value="CRAL-TRIO lipid binding domain"/>
    <property type="match status" value="1"/>
</dbReference>
<organism evidence="3 4">
    <name type="scientific">Volvox reticuliferus</name>
    <dbReference type="NCBI Taxonomy" id="1737510"/>
    <lineage>
        <taxon>Eukaryota</taxon>
        <taxon>Viridiplantae</taxon>
        <taxon>Chlorophyta</taxon>
        <taxon>core chlorophytes</taxon>
        <taxon>Chlorophyceae</taxon>
        <taxon>CS clade</taxon>
        <taxon>Chlamydomonadales</taxon>
        <taxon>Volvocaceae</taxon>
        <taxon>Volvox</taxon>
    </lineage>
</organism>
<dbReference type="InterPro" id="IPR001251">
    <property type="entry name" value="CRAL-TRIO_dom"/>
</dbReference>
<feature type="compositionally biased region" description="Polar residues" evidence="1">
    <location>
        <begin position="802"/>
        <end position="818"/>
    </location>
</feature>
<feature type="domain" description="CRAL-TRIO" evidence="2">
    <location>
        <begin position="1003"/>
        <end position="1157"/>
    </location>
</feature>
<dbReference type="Pfam" id="PF13716">
    <property type="entry name" value="CRAL_TRIO_2"/>
    <property type="match status" value="1"/>
</dbReference>
<feature type="compositionally biased region" description="Pro residues" evidence="1">
    <location>
        <begin position="1181"/>
        <end position="1221"/>
    </location>
</feature>
<evidence type="ECO:0000259" key="2">
    <source>
        <dbReference type="PROSITE" id="PS50191"/>
    </source>
</evidence>
<feature type="region of interest" description="Disordered" evidence="1">
    <location>
        <begin position="956"/>
        <end position="1006"/>
    </location>
</feature>
<dbReference type="CDD" id="cd00170">
    <property type="entry name" value="SEC14"/>
    <property type="match status" value="1"/>
</dbReference>
<feature type="compositionally biased region" description="Low complexity" evidence="1">
    <location>
        <begin position="905"/>
        <end position="919"/>
    </location>
</feature>
<dbReference type="Proteomes" id="UP000722791">
    <property type="component" value="Unassembled WGS sequence"/>
</dbReference>
<dbReference type="SUPFAM" id="SSF52087">
    <property type="entry name" value="CRAL/TRIO domain"/>
    <property type="match status" value="1"/>
</dbReference>
<feature type="region of interest" description="Disordered" evidence="1">
    <location>
        <begin position="745"/>
        <end position="940"/>
    </location>
</feature>
<proteinExistence type="predicted"/>
<evidence type="ECO:0000313" key="3">
    <source>
        <dbReference type="EMBL" id="GIL98435.1"/>
    </source>
</evidence>
<evidence type="ECO:0000313" key="4">
    <source>
        <dbReference type="Proteomes" id="UP000722791"/>
    </source>
</evidence>
<evidence type="ECO:0000256" key="1">
    <source>
        <dbReference type="SAM" id="MobiDB-lite"/>
    </source>
</evidence>
<protein>
    <recommendedName>
        <fullName evidence="2">CRAL-TRIO domain-containing protein</fullName>
    </recommendedName>
</protein>